<comment type="similarity">
    <text evidence="2">Belongs to the mitochondrion-specific ribosomal protein mL40 family.</text>
</comment>
<keyword evidence="5" id="KW-0496">Mitochondrion</keyword>
<accession>A0AAD6NK43</accession>
<keyword evidence="11" id="KW-1185">Reference proteome</keyword>
<dbReference type="EMBL" id="JAQGDS010000004">
    <property type="protein sequence ID" value="KAJ6261414.1"/>
    <property type="molecule type" value="Genomic_DNA"/>
</dbReference>
<feature type="coiled-coil region" evidence="8">
    <location>
        <begin position="99"/>
        <end position="126"/>
    </location>
</feature>
<feature type="region of interest" description="Disordered" evidence="9">
    <location>
        <begin position="141"/>
        <end position="174"/>
    </location>
</feature>
<evidence type="ECO:0000256" key="7">
    <source>
        <dbReference type="ARBA" id="ARBA00035192"/>
    </source>
</evidence>
<evidence type="ECO:0000256" key="6">
    <source>
        <dbReference type="ARBA" id="ARBA00023274"/>
    </source>
</evidence>
<protein>
    <recommendedName>
        <fullName evidence="7">Large ribosomal subunit protein mL40</fullName>
    </recommendedName>
</protein>
<comment type="subcellular location">
    <subcellularLocation>
        <location evidence="1">Mitochondrion</location>
    </subcellularLocation>
</comment>
<dbReference type="PANTHER" id="PTHR39150:SF1">
    <property type="entry name" value="LARGE RIBOSOMAL SUBUNIT PROTEIN ML40"/>
    <property type="match status" value="1"/>
</dbReference>
<keyword evidence="8" id="KW-0175">Coiled coil</keyword>
<dbReference type="AlphaFoldDB" id="A0AAD6NK43"/>
<dbReference type="GO" id="GO:0005739">
    <property type="term" value="C:mitochondrion"/>
    <property type="evidence" value="ECO:0007669"/>
    <property type="project" value="UniProtKB-SubCell"/>
</dbReference>
<sequence length="174" mass="20661">MSISPLHRSILFSRLPFLPASRPAVLPAAHNAVQSLLPAMQSRTFAKKRKKPQKDPKLKTIDYAFAHPLTPRAFKWSYMRNLRHWTIQQAWLLFKHKVKRERERELERQYNKIHEACEELKRVDERLFRIATDRKGVGTFPIDMRIPTDTPPRGGFNEDWRRPKERVVKKGQKK</sequence>
<dbReference type="Proteomes" id="UP001221413">
    <property type="component" value="Unassembled WGS sequence"/>
</dbReference>
<dbReference type="Pfam" id="PF09812">
    <property type="entry name" value="MRP-L28"/>
    <property type="match status" value="1"/>
</dbReference>
<keyword evidence="6" id="KW-0687">Ribonucleoprotein</keyword>
<dbReference type="GO" id="GO:1990904">
    <property type="term" value="C:ribonucleoprotein complex"/>
    <property type="evidence" value="ECO:0007669"/>
    <property type="project" value="UniProtKB-KW"/>
</dbReference>
<keyword evidence="3" id="KW-0809">Transit peptide</keyword>
<evidence type="ECO:0000256" key="3">
    <source>
        <dbReference type="ARBA" id="ARBA00022946"/>
    </source>
</evidence>
<evidence type="ECO:0000256" key="9">
    <source>
        <dbReference type="SAM" id="MobiDB-lite"/>
    </source>
</evidence>
<organism evidence="10 11">
    <name type="scientific">Drechslerella dactyloides</name>
    <name type="common">Nematode-trapping fungus</name>
    <name type="synonym">Arthrobotrys dactyloides</name>
    <dbReference type="NCBI Taxonomy" id="74499"/>
    <lineage>
        <taxon>Eukaryota</taxon>
        <taxon>Fungi</taxon>
        <taxon>Dikarya</taxon>
        <taxon>Ascomycota</taxon>
        <taxon>Pezizomycotina</taxon>
        <taxon>Orbiliomycetes</taxon>
        <taxon>Orbiliales</taxon>
        <taxon>Orbiliaceae</taxon>
        <taxon>Drechslerella</taxon>
    </lineage>
</organism>
<evidence type="ECO:0000313" key="10">
    <source>
        <dbReference type="EMBL" id="KAJ6261414.1"/>
    </source>
</evidence>
<gene>
    <name evidence="10" type="ORF">Dda_4084</name>
</gene>
<evidence type="ECO:0000313" key="11">
    <source>
        <dbReference type="Proteomes" id="UP001221413"/>
    </source>
</evidence>
<dbReference type="PANTHER" id="PTHR39150">
    <property type="entry name" value="54S RIBOSOMAL PROTEIN L28, MITOCHONDRIAL"/>
    <property type="match status" value="1"/>
</dbReference>
<dbReference type="GO" id="GO:0003735">
    <property type="term" value="F:structural constituent of ribosome"/>
    <property type="evidence" value="ECO:0007669"/>
    <property type="project" value="InterPro"/>
</dbReference>
<reference evidence="10" key="1">
    <citation type="submission" date="2023-01" db="EMBL/GenBank/DDBJ databases">
        <title>The chitinases involved in constricting ring structure development in the nematode-trapping fungus Drechslerella dactyloides.</title>
        <authorList>
            <person name="Wang R."/>
            <person name="Zhang L."/>
            <person name="Tang P."/>
            <person name="Li S."/>
            <person name="Liang L."/>
        </authorList>
    </citation>
    <scope>NUCLEOTIDE SEQUENCE</scope>
    <source>
        <strain evidence="10">YMF1.00031</strain>
    </source>
</reference>
<feature type="compositionally biased region" description="Basic and acidic residues" evidence="9">
    <location>
        <begin position="156"/>
        <end position="168"/>
    </location>
</feature>
<comment type="caution">
    <text evidence="10">The sequence shown here is derived from an EMBL/GenBank/DDBJ whole genome shotgun (WGS) entry which is preliminary data.</text>
</comment>
<evidence type="ECO:0000256" key="2">
    <source>
        <dbReference type="ARBA" id="ARBA00009360"/>
    </source>
</evidence>
<dbReference type="InterPro" id="IPR042831">
    <property type="entry name" value="Ribosomal_mL40_fung"/>
</dbReference>
<evidence type="ECO:0000256" key="1">
    <source>
        <dbReference type="ARBA" id="ARBA00004173"/>
    </source>
</evidence>
<evidence type="ECO:0000256" key="4">
    <source>
        <dbReference type="ARBA" id="ARBA00022980"/>
    </source>
</evidence>
<name>A0AAD6NK43_DREDA</name>
<dbReference type="Gene3D" id="6.10.250.3440">
    <property type="match status" value="1"/>
</dbReference>
<dbReference type="GO" id="GO:0005840">
    <property type="term" value="C:ribosome"/>
    <property type="evidence" value="ECO:0007669"/>
    <property type="project" value="UniProtKB-KW"/>
</dbReference>
<dbReference type="InterPro" id="IPR019192">
    <property type="entry name" value="Ribosomal_mL40"/>
</dbReference>
<evidence type="ECO:0000256" key="5">
    <source>
        <dbReference type="ARBA" id="ARBA00023128"/>
    </source>
</evidence>
<evidence type="ECO:0000256" key="8">
    <source>
        <dbReference type="SAM" id="Coils"/>
    </source>
</evidence>
<proteinExistence type="inferred from homology"/>
<dbReference type="GO" id="GO:0032543">
    <property type="term" value="P:mitochondrial translation"/>
    <property type="evidence" value="ECO:0007669"/>
    <property type="project" value="InterPro"/>
</dbReference>
<keyword evidence="4 10" id="KW-0689">Ribosomal protein</keyword>